<evidence type="ECO:0000259" key="7">
    <source>
        <dbReference type="Pfam" id="PF07782"/>
    </source>
</evidence>
<evidence type="ECO:0000256" key="1">
    <source>
        <dbReference type="ARBA" id="ARBA00004141"/>
    </source>
</evidence>
<evidence type="ECO:0000256" key="2">
    <source>
        <dbReference type="ARBA" id="ARBA00022692"/>
    </source>
</evidence>
<comment type="caution">
    <text evidence="8">The sequence shown here is derived from an EMBL/GenBank/DDBJ whole genome shotgun (WGS) entry which is preliminary data.</text>
</comment>
<evidence type="ECO:0000313" key="9">
    <source>
        <dbReference type="Proteomes" id="UP001333110"/>
    </source>
</evidence>
<feature type="region of interest" description="Disordered" evidence="5">
    <location>
        <begin position="48"/>
        <end position="77"/>
    </location>
</feature>
<feature type="compositionally biased region" description="Pro residues" evidence="5">
    <location>
        <begin position="260"/>
        <end position="269"/>
    </location>
</feature>
<keyword evidence="3 6" id="KW-1133">Transmembrane helix</keyword>
<dbReference type="GO" id="GO:0016020">
    <property type="term" value="C:membrane"/>
    <property type="evidence" value="ECO:0007669"/>
    <property type="project" value="UniProtKB-SubCell"/>
</dbReference>
<dbReference type="EMBL" id="JAUNZN010000028">
    <property type="protein sequence ID" value="KAK4807542.1"/>
    <property type="molecule type" value="Genomic_DNA"/>
</dbReference>
<dbReference type="InterPro" id="IPR012858">
    <property type="entry name" value="DC_STAMP-like"/>
</dbReference>
<feature type="transmembrane region" description="Helical" evidence="6">
    <location>
        <begin position="383"/>
        <end position="410"/>
    </location>
</feature>
<feature type="transmembrane region" description="Helical" evidence="6">
    <location>
        <begin position="110"/>
        <end position="131"/>
    </location>
</feature>
<name>A0AAN7RKD5_MYCAM</name>
<protein>
    <recommendedName>
        <fullName evidence="7">Dendritic cell-specific transmembrane protein-like domain-containing protein</fullName>
    </recommendedName>
</protein>
<feature type="region of interest" description="Disordered" evidence="5">
    <location>
        <begin position="585"/>
        <end position="613"/>
    </location>
</feature>
<feature type="transmembrane region" description="Helical" evidence="6">
    <location>
        <begin position="515"/>
        <end position="532"/>
    </location>
</feature>
<evidence type="ECO:0000256" key="5">
    <source>
        <dbReference type="SAM" id="MobiDB-lite"/>
    </source>
</evidence>
<evidence type="ECO:0000256" key="3">
    <source>
        <dbReference type="ARBA" id="ARBA00022989"/>
    </source>
</evidence>
<evidence type="ECO:0000256" key="6">
    <source>
        <dbReference type="SAM" id="Phobius"/>
    </source>
</evidence>
<dbReference type="InterPro" id="IPR051856">
    <property type="entry name" value="CSR-E3_Ligase_Protein"/>
</dbReference>
<feature type="compositionally biased region" description="Basic residues" evidence="5">
    <location>
        <begin position="591"/>
        <end position="611"/>
    </location>
</feature>
<dbReference type="PANTHER" id="PTHR21041:SF6">
    <property type="entry name" value="DC-STAMP DOMAIN-CONTAINING PROTEIN 2"/>
    <property type="match status" value="1"/>
</dbReference>
<feature type="region of interest" description="Disordered" evidence="5">
    <location>
        <begin position="247"/>
        <end position="281"/>
    </location>
</feature>
<dbReference type="PANTHER" id="PTHR21041">
    <property type="entry name" value="DENDRITIC CELL-SPECIFIC TRANSMEMBRANE PROTEIN"/>
    <property type="match status" value="1"/>
</dbReference>
<evidence type="ECO:0000256" key="4">
    <source>
        <dbReference type="ARBA" id="ARBA00023136"/>
    </source>
</evidence>
<organism evidence="8 9">
    <name type="scientific">Mycteria americana</name>
    <name type="common">Wood stork</name>
    <dbReference type="NCBI Taxonomy" id="33587"/>
    <lineage>
        <taxon>Eukaryota</taxon>
        <taxon>Metazoa</taxon>
        <taxon>Chordata</taxon>
        <taxon>Craniata</taxon>
        <taxon>Vertebrata</taxon>
        <taxon>Euteleostomi</taxon>
        <taxon>Archelosauria</taxon>
        <taxon>Archosauria</taxon>
        <taxon>Dinosauria</taxon>
        <taxon>Saurischia</taxon>
        <taxon>Theropoda</taxon>
        <taxon>Coelurosauria</taxon>
        <taxon>Aves</taxon>
        <taxon>Neognathae</taxon>
        <taxon>Neoaves</taxon>
        <taxon>Aequornithes</taxon>
        <taxon>Ciconiiformes</taxon>
        <taxon>Ciconiidae</taxon>
        <taxon>Mycteria</taxon>
    </lineage>
</organism>
<sequence>MFPWNPHIVSHPFRLLYPRARSLREHREPGRAQPSMGLISRLGRALRGLRGRGKSSAPRSGGRRPRQTRRPEEESEARELARSVGGFVLGMALASLYGALVLLAQGHNVWYCLVTTISLGAGLGLGMAFSVKVRATVLLSLPHIFTTAVGPAARSRVGASVGCRVPAEPQDPPVPAEEGKMLMLLLALGMAVQGPCTNILHNFSRAAESLSCGAELALNQTAERLQRAQEPLLSERRGRGDAVGWEGPFLGEPQRRWPAPGCPRPPPQMCWPKSRRSPRKPRWWATTSASSSAPSWTPSATLVSGVPKGLPGSSPPHRPVPLPIARCPSPNARSLPAARALRNVWLWLANMGKVCNEELGTPYRRCLRLFDEAKDNCERAIPFLFFLCYIIITFKPLCGLANVALVFCIVPQYIRSFLKRNIAAREYRGAGGAGGPSLPPVCPLLVLAPTPSTAWLFVTPAALNDALDRVRQEFEFNISAVHRFDVSLNASKSLGEVALDIMEGVRLRLEPTRRVLGLFMHISFCVILYMYLQALRYRHRYLRDDTFDNVYITRRFVEMDLLRAEQGRSTVLPLTAWESGRYIAPGASPRRDRRRRAGGSRHGTASRRSHARPGGLWLSRQERRRYGLQLVGVLRHVLLGLSIVLADYSLFWLLDLVRHQLQGEIVARAPAVLGVSVSGTGYASEIFRDLVSAFDVLQQGNISVLSQRCLLQPVEPSYSTYLSMGDRGCCALSVWGLLYGISLFIAIFGSHVARLRRVVCAAYYPCREQPPALTPSPPCQERTSFLHSTILARRAGLARALRQAAMQRTADAGQGNLLLFLTSR</sequence>
<evidence type="ECO:0000313" key="8">
    <source>
        <dbReference type="EMBL" id="KAK4807542.1"/>
    </source>
</evidence>
<proteinExistence type="predicted"/>
<dbReference type="Pfam" id="PF26039">
    <property type="entry name" value="Dcst2"/>
    <property type="match status" value="1"/>
</dbReference>
<feature type="transmembrane region" description="Helical" evidence="6">
    <location>
        <begin position="84"/>
        <end position="103"/>
    </location>
</feature>
<comment type="subcellular location">
    <subcellularLocation>
        <location evidence="1">Membrane</location>
        <topology evidence="1">Multi-pass membrane protein</topology>
    </subcellularLocation>
</comment>
<dbReference type="AlphaFoldDB" id="A0AAN7RKD5"/>
<reference evidence="8 9" key="1">
    <citation type="journal article" date="2023" name="J. Hered.">
        <title>Chromosome-level genome of the wood stork (Mycteria americana) provides insight into avian chromosome evolution.</title>
        <authorList>
            <person name="Flamio R. Jr."/>
            <person name="Ramstad K.M."/>
        </authorList>
    </citation>
    <scope>NUCLEOTIDE SEQUENCE [LARGE SCALE GENOMIC DNA]</scope>
    <source>
        <strain evidence="8">JAX WOST 10</strain>
    </source>
</reference>
<feature type="domain" description="Dendritic cell-specific transmembrane protein-like" evidence="7">
    <location>
        <begin position="547"/>
        <end position="586"/>
    </location>
</feature>
<accession>A0AAN7RKD5</accession>
<keyword evidence="4 6" id="KW-0472">Membrane</keyword>
<feature type="domain" description="Dendritic cell-specific transmembrane protein-like" evidence="7">
    <location>
        <begin position="606"/>
        <end position="769"/>
    </location>
</feature>
<dbReference type="Proteomes" id="UP001333110">
    <property type="component" value="Unassembled WGS sequence"/>
</dbReference>
<keyword evidence="2 6" id="KW-0812">Transmembrane</keyword>
<dbReference type="Pfam" id="PF07782">
    <property type="entry name" value="DC_STAMP"/>
    <property type="match status" value="2"/>
</dbReference>
<feature type="transmembrane region" description="Helical" evidence="6">
    <location>
        <begin position="729"/>
        <end position="749"/>
    </location>
</feature>
<keyword evidence="9" id="KW-1185">Reference proteome</keyword>
<gene>
    <name evidence="8" type="ORF">QYF61_003331</name>
</gene>